<keyword evidence="2" id="KW-0964">Secreted</keyword>
<evidence type="ECO:0000256" key="3">
    <source>
        <dbReference type="ARBA" id="ARBA00022729"/>
    </source>
</evidence>
<dbReference type="FunFam" id="3.90.780.10:FF:000004">
    <property type="entry name" value="UDP-sugar hydrolase, putative"/>
    <property type="match status" value="1"/>
</dbReference>
<keyword evidence="3" id="KW-0732">Signal</keyword>
<proteinExistence type="inferred from homology"/>
<feature type="region of interest" description="Disordered" evidence="5">
    <location>
        <begin position="543"/>
        <end position="563"/>
    </location>
</feature>
<dbReference type="SUPFAM" id="SSF56300">
    <property type="entry name" value="Metallo-dependent phosphatases"/>
    <property type="match status" value="1"/>
</dbReference>
<keyword evidence="4 8" id="KW-0378">Hydrolase</keyword>
<protein>
    <submittedName>
        <fullName evidence="8">5'-nucleotidase</fullName>
        <ecNumber evidence="8">3.1.3.5</ecNumber>
    </submittedName>
</protein>
<evidence type="ECO:0000313" key="8">
    <source>
        <dbReference type="EMBL" id="CAA9453977.1"/>
    </source>
</evidence>
<dbReference type="PANTHER" id="PTHR11575">
    <property type="entry name" value="5'-NUCLEOTIDASE-RELATED"/>
    <property type="match status" value="1"/>
</dbReference>
<feature type="region of interest" description="Disordered" evidence="5">
    <location>
        <begin position="147"/>
        <end position="171"/>
    </location>
</feature>
<dbReference type="InterPro" id="IPR008334">
    <property type="entry name" value="5'-Nucleotdase_C"/>
</dbReference>
<evidence type="ECO:0000256" key="4">
    <source>
        <dbReference type="RuleBase" id="RU362119"/>
    </source>
</evidence>
<evidence type="ECO:0000256" key="5">
    <source>
        <dbReference type="SAM" id="MobiDB-lite"/>
    </source>
</evidence>
<comment type="similarity">
    <text evidence="4">Belongs to the 5'-nucleotidase family.</text>
</comment>
<dbReference type="GO" id="GO:0030288">
    <property type="term" value="C:outer membrane-bounded periplasmic space"/>
    <property type="evidence" value="ECO:0007669"/>
    <property type="project" value="TreeGrafter"/>
</dbReference>
<dbReference type="InterPro" id="IPR029052">
    <property type="entry name" value="Metallo-depent_PP-like"/>
</dbReference>
<comment type="subcellular location">
    <subcellularLocation>
        <location evidence="1">Secreted</location>
    </subcellularLocation>
</comment>
<dbReference type="Gene3D" id="3.90.780.10">
    <property type="entry name" value="5'-Nucleotidase, C-terminal domain"/>
    <property type="match status" value="1"/>
</dbReference>
<dbReference type="SUPFAM" id="SSF55816">
    <property type="entry name" value="5'-nucleotidase (syn. UDP-sugar hydrolase), C-terminal domain"/>
    <property type="match status" value="1"/>
</dbReference>
<dbReference type="GO" id="GO:0000166">
    <property type="term" value="F:nucleotide binding"/>
    <property type="evidence" value="ECO:0007669"/>
    <property type="project" value="UniProtKB-KW"/>
</dbReference>
<dbReference type="Gene3D" id="3.60.21.10">
    <property type="match status" value="1"/>
</dbReference>
<dbReference type="EC" id="3.1.3.5" evidence="8"/>
<dbReference type="InterPro" id="IPR036907">
    <property type="entry name" value="5'-Nucleotdase_C_sf"/>
</dbReference>
<name>A0A6J4QZ42_9ACTN</name>
<dbReference type="InterPro" id="IPR006179">
    <property type="entry name" value="5_nucleotidase/apyrase"/>
</dbReference>
<dbReference type="Pfam" id="PF02872">
    <property type="entry name" value="5_nucleotid_C"/>
    <property type="match status" value="1"/>
</dbReference>
<dbReference type="GO" id="GO:0008253">
    <property type="term" value="F:5'-nucleotidase activity"/>
    <property type="evidence" value="ECO:0007669"/>
    <property type="project" value="UniProtKB-EC"/>
</dbReference>
<reference evidence="8" key="1">
    <citation type="submission" date="2020-02" db="EMBL/GenBank/DDBJ databases">
        <authorList>
            <person name="Meier V. D."/>
        </authorList>
    </citation>
    <scope>NUCLEOTIDE SEQUENCE</scope>
    <source>
        <strain evidence="8">AVDCRST_MAG02</strain>
    </source>
</reference>
<evidence type="ECO:0000259" key="6">
    <source>
        <dbReference type="Pfam" id="PF00149"/>
    </source>
</evidence>
<dbReference type="GO" id="GO:0009166">
    <property type="term" value="P:nucleotide catabolic process"/>
    <property type="evidence" value="ECO:0007669"/>
    <property type="project" value="InterPro"/>
</dbReference>
<dbReference type="InterPro" id="IPR004843">
    <property type="entry name" value="Calcineurin-like_PHP"/>
</dbReference>
<keyword evidence="4" id="KW-0547">Nucleotide-binding</keyword>
<feature type="domain" description="5'-Nucleotidase C-terminal" evidence="7">
    <location>
        <begin position="368"/>
        <end position="523"/>
    </location>
</feature>
<gene>
    <name evidence="8" type="ORF">AVDCRST_MAG02-1290</name>
</gene>
<evidence type="ECO:0000259" key="7">
    <source>
        <dbReference type="Pfam" id="PF02872"/>
    </source>
</evidence>
<dbReference type="PANTHER" id="PTHR11575:SF24">
    <property type="entry name" value="5'-NUCLEOTIDASE"/>
    <property type="match status" value="1"/>
</dbReference>
<feature type="domain" description="Calcineurin-like phosphoesterase" evidence="6">
    <location>
        <begin position="50"/>
        <end position="294"/>
    </location>
</feature>
<dbReference type="Pfam" id="PF00149">
    <property type="entry name" value="Metallophos"/>
    <property type="match status" value="1"/>
</dbReference>
<dbReference type="PRINTS" id="PR01607">
    <property type="entry name" value="APYRASEFAMLY"/>
</dbReference>
<dbReference type="GO" id="GO:0008768">
    <property type="term" value="F:UDP-sugar diphosphatase activity"/>
    <property type="evidence" value="ECO:0007669"/>
    <property type="project" value="TreeGrafter"/>
</dbReference>
<organism evidence="8">
    <name type="scientific">uncultured Rubrobacteraceae bacterium</name>
    <dbReference type="NCBI Taxonomy" id="349277"/>
    <lineage>
        <taxon>Bacteria</taxon>
        <taxon>Bacillati</taxon>
        <taxon>Actinomycetota</taxon>
        <taxon>Rubrobacteria</taxon>
        <taxon>Rubrobacterales</taxon>
        <taxon>Rubrobacteraceae</taxon>
        <taxon>environmental samples</taxon>
    </lineage>
</organism>
<feature type="compositionally biased region" description="Basic and acidic residues" evidence="5">
    <location>
        <begin position="147"/>
        <end position="161"/>
    </location>
</feature>
<dbReference type="AlphaFoldDB" id="A0A6J4QZ42"/>
<evidence type="ECO:0000256" key="1">
    <source>
        <dbReference type="ARBA" id="ARBA00004613"/>
    </source>
</evidence>
<dbReference type="EMBL" id="CADCVH010000042">
    <property type="protein sequence ID" value="CAA9453977.1"/>
    <property type="molecule type" value="Genomic_DNA"/>
</dbReference>
<dbReference type="GO" id="GO:0005576">
    <property type="term" value="C:extracellular region"/>
    <property type="evidence" value="ECO:0007669"/>
    <property type="project" value="UniProtKB-SubCell"/>
</dbReference>
<sequence length="563" mass="59606">MAGMLRSALLPITLALAFMLAFLTILASGAESRPKPGKPVPEGRIADVQILGFNDFHGWLQSPRAIDGRPVGGAEYLAAYLDREERENPAGTIRLHAGDSVGGSPLISSYFHDEPSVYAMNEMGLDLGTLGNHEFDEGGDEMFRLLDGGQRSDGKQFKDGPDGEPVNTSDAGFPGTDFPYIAANTVEAGTQNPVLPPYTIIERDDAKVGFIGVVTPETEQIVVPDAVAPFDFPDMSDTVNRYVPELRKKGVEAIVVLAHSGGVQSGAAATGEVVSETQQMNGAVDAVIGGHSHTFMNTRVDGKLLVQALSFGAAIDDVDLRIDRKTKDVVSSSAEVVTTFQDAVQPDPEVDALVAGYEEQIAPVANRVVGTAAENVTRTATPAGESALGDLIADAQRGFAGADFAFMNPGGIRADIASGEVTYGELFAVQPFDNQVARMELTGEQVYRVLEQQFQTDSNGNPRTRILQISGLEFSYNSQNPAGSRITSVTLPDGAPLDRGATYTVAANSFIATGGDGFTVFKEGQNPTTLGSDLDALEDHIDGLPSPFEAPDPSTDPRIIKEG</sequence>
<evidence type="ECO:0000256" key="2">
    <source>
        <dbReference type="ARBA" id="ARBA00022525"/>
    </source>
</evidence>
<accession>A0A6J4QZ42</accession>